<dbReference type="RefSeq" id="WP_036907901.1">
    <property type="nucleotide sequence ID" value="NZ_BGKS01000057.1"/>
</dbReference>
<organism evidence="2 4">
    <name type="scientific">Proteus mirabilis</name>
    <dbReference type="NCBI Taxonomy" id="584"/>
    <lineage>
        <taxon>Bacteria</taxon>
        <taxon>Pseudomonadati</taxon>
        <taxon>Pseudomonadota</taxon>
        <taxon>Gammaproteobacteria</taxon>
        <taxon>Enterobacterales</taxon>
        <taxon>Morganellaceae</taxon>
        <taxon>Proteus</taxon>
    </lineage>
</organism>
<dbReference type="EMBL" id="ABKSPD020000008">
    <property type="protein sequence ID" value="EKW9776564.1"/>
    <property type="molecule type" value="Genomic_DNA"/>
</dbReference>
<dbReference type="AlphaFoldDB" id="A0AAJ1DGS8"/>
<name>A0AAJ1DGS8_PROMI</name>
<sequence length="221" mass="25945">MWIVNFKNFSWRAVSILMSFFLLMTTPKVLAHPHSFIDMQTTFNTQDDKLIGLTFSWVMDPITSMDILYDIYNAQPESDIWKKQAARLMSNILSQNYFSEFYMDGKKQKFRRIPSHYTLIKEKLQVKFSFDVLFITPLPFAKHHFELLTYDPTFYVSMTYRDNTQIILPLEMIADCKHKLIEPFADESLKEYAQSLDINGSADSDLNLGLSFTQRVQVLCQ</sequence>
<dbReference type="Proteomes" id="UP001171165">
    <property type="component" value="Unassembled WGS sequence"/>
</dbReference>
<evidence type="ECO:0000313" key="3">
    <source>
        <dbReference type="Proteomes" id="UP000195540"/>
    </source>
</evidence>
<dbReference type="InterPro" id="IPR010412">
    <property type="entry name" value="DUF1007"/>
</dbReference>
<protein>
    <submittedName>
        <fullName evidence="1">ABC transporter substrate-binding protein</fullName>
    </submittedName>
    <submittedName>
        <fullName evidence="2">DUF1007 family protein</fullName>
    </submittedName>
</protein>
<dbReference type="Pfam" id="PF06226">
    <property type="entry name" value="DUF1007"/>
    <property type="match status" value="1"/>
</dbReference>
<evidence type="ECO:0000313" key="2">
    <source>
        <dbReference type="EMBL" id="EKW9776564.1"/>
    </source>
</evidence>
<dbReference type="Proteomes" id="UP000195540">
    <property type="component" value="Chromosome"/>
</dbReference>
<proteinExistence type="predicted"/>
<evidence type="ECO:0000313" key="1">
    <source>
        <dbReference type="EMBL" id="ARX34584.1"/>
    </source>
</evidence>
<dbReference type="EMBL" id="CP021694">
    <property type="protein sequence ID" value="ARX34584.1"/>
    <property type="molecule type" value="Genomic_DNA"/>
</dbReference>
<reference evidence="1 3" key="1">
    <citation type="submission" date="2017-05" db="EMBL/GenBank/DDBJ databases">
        <title>Whole genome sequencing of Proteus mirabilis AR_0155.</title>
        <authorList>
            <person name="Conlan S."/>
            <person name="Thomas P.J."/>
            <person name="Mullikin J."/>
            <person name="Frank K.M."/>
            <person name="Segre J.A."/>
        </authorList>
    </citation>
    <scope>NUCLEOTIDE SEQUENCE [LARGE SCALE GENOMIC DNA]</scope>
    <source>
        <strain evidence="1 3">AR_0155</strain>
    </source>
</reference>
<gene>
    <name evidence="1" type="ORF">AM402_10700</name>
    <name evidence="2" type="ORF">PW210_002398</name>
</gene>
<reference evidence="2" key="2">
    <citation type="submission" date="2023-06" db="EMBL/GenBank/DDBJ databases">
        <authorList>
            <consortium name="Clinical and Environmental Microbiology Branch: Whole genome sequencing antimicrobial resistance pathogens in the healthcare setting"/>
        </authorList>
    </citation>
    <scope>NUCLEOTIDE SEQUENCE</scope>
    <source>
        <strain evidence="2">Microbial</strain>
    </source>
</reference>
<evidence type="ECO:0000313" key="4">
    <source>
        <dbReference type="Proteomes" id="UP001171165"/>
    </source>
</evidence>
<accession>A0AAJ1DGS8</accession>